<dbReference type="AlphaFoldDB" id="W3WJU8"/>
<dbReference type="HOGENOM" id="CLU_2360411_0_0_1"/>
<dbReference type="Proteomes" id="UP000030651">
    <property type="component" value="Unassembled WGS sequence"/>
</dbReference>
<dbReference type="InParanoid" id="W3WJU8"/>
<dbReference type="GeneID" id="19279022"/>
<name>W3WJU8_PESFW</name>
<keyword evidence="2" id="KW-1185">Reference proteome</keyword>
<proteinExistence type="predicted"/>
<dbReference type="KEGG" id="pfy:PFICI_14009"/>
<evidence type="ECO:0000313" key="2">
    <source>
        <dbReference type="Proteomes" id="UP000030651"/>
    </source>
</evidence>
<accession>W3WJU8</accession>
<dbReference type="EMBL" id="KI912120">
    <property type="protein sequence ID" value="ETS74143.1"/>
    <property type="molecule type" value="Genomic_DNA"/>
</dbReference>
<sequence length="96" mass="10484">MWFRRSPALLMPLPAVVQEETGHTIRFCRLRRRNNRRGRGGAQNNYHIGTIHEGFSGVIILGQPSPGMAGGAATAAAAAAPTRAEEDENIEIEEME</sequence>
<dbReference type="RefSeq" id="XP_007840781.1">
    <property type="nucleotide sequence ID" value="XM_007842590.1"/>
</dbReference>
<evidence type="ECO:0000313" key="1">
    <source>
        <dbReference type="EMBL" id="ETS74143.1"/>
    </source>
</evidence>
<protein>
    <submittedName>
        <fullName evidence="1">Uncharacterized protein</fullName>
    </submittedName>
</protein>
<organism evidence="1 2">
    <name type="scientific">Pestalotiopsis fici (strain W106-1 / CGMCC3.15140)</name>
    <dbReference type="NCBI Taxonomy" id="1229662"/>
    <lineage>
        <taxon>Eukaryota</taxon>
        <taxon>Fungi</taxon>
        <taxon>Dikarya</taxon>
        <taxon>Ascomycota</taxon>
        <taxon>Pezizomycotina</taxon>
        <taxon>Sordariomycetes</taxon>
        <taxon>Xylariomycetidae</taxon>
        <taxon>Amphisphaeriales</taxon>
        <taxon>Sporocadaceae</taxon>
        <taxon>Pestalotiopsis</taxon>
    </lineage>
</organism>
<reference evidence="2" key="1">
    <citation type="journal article" date="2015" name="BMC Genomics">
        <title>Genomic and transcriptomic analysis of the endophytic fungus Pestalotiopsis fici reveals its lifestyle and high potential for synthesis of natural products.</title>
        <authorList>
            <person name="Wang X."/>
            <person name="Zhang X."/>
            <person name="Liu L."/>
            <person name="Xiang M."/>
            <person name="Wang W."/>
            <person name="Sun X."/>
            <person name="Che Y."/>
            <person name="Guo L."/>
            <person name="Liu G."/>
            <person name="Guo L."/>
            <person name="Wang C."/>
            <person name="Yin W.B."/>
            <person name="Stadler M."/>
            <person name="Zhang X."/>
            <person name="Liu X."/>
        </authorList>
    </citation>
    <scope>NUCLEOTIDE SEQUENCE [LARGE SCALE GENOMIC DNA]</scope>
    <source>
        <strain evidence="2">W106-1 / CGMCC3.15140</strain>
    </source>
</reference>
<gene>
    <name evidence="1" type="ORF">PFICI_14009</name>
</gene>